<feature type="region of interest" description="Disordered" evidence="3">
    <location>
        <begin position="302"/>
        <end position="350"/>
    </location>
</feature>
<dbReference type="AlphaFoldDB" id="A0A316URQ8"/>
<evidence type="ECO:0008006" key="8">
    <source>
        <dbReference type="Google" id="ProtNLM"/>
    </source>
</evidence>
<dbReference type="PANTHER" id="PTHR10416">
    <property type="entry name" value="DNA POLYMERASE DELTA SUBUNIT 2"/>
    <property type="match status" value="1"/>
</dbReference>
<sequence length="648" mass="69667">MSSSSGASSSRLDIRQATTVLSTPPSLLSQFSSPLPTRQYSRQYAALYDFRLRKLRRSRLLQKAKERWEGTDSAAADAAGGVEGKKEKRVAAGIRNTPRILDVKKGEVTYVSGIVYVEMRLKPDVLSDLSREQYLPPLPPVSSYSDATSDSVYLEDESGRLKLVGPILMDVAHRGLFVTGTVGAFLGTERENGEFHVQDVCWPGMPMRETSKATVKREQMEEDSQGMTAEVQEREDDEFVVLMSGLDLGGATGDGGQLGFAAPEMRLSLLTEWIGGEIGNEEHRRKSSRIAGIVVAGNLMATQRPEHLSSSTTDSTTPNVDAPTAGPSTSKTGSSSAAKTSRQSSNQAAANLTPTPAELLLSHLVPLSASLPIVLMPGATDPASAALPQQAVHRAVLRGAGKWAGKKGGDGKGGKDQAKEDKKDQAGATEEANDKGEEAAGGLHLYNNPSWIQFASPSSSVWSTKILATSGQNLDDILKYLPSPSALIKAAQESQDDLNGSEETKPSGSSGKKEQSTGGDVEMAGPSDSQKAGQDKEEEEEEEEEDDERLVAACRLLEYGHIAPTAPDTLWCFPFTDRDPFLLSTPEQIPEVFLIGNQPRFASTTWRSGSGSERVEVVLVPSFARTGEVAMLNLRTKRVRGVKVGWEM</sequence>
<dbReference type="InterPro" id="IPR007185">
    <property type="entry name" value="DNA_pol_a/d/e_bsu"/>
</dbReference>
<feature type="domain" description="DNA polymerase delta subunit OB-fold" evidence="5">
    <location>
        <begin position="43"/>
        <end position="200"/>
    </location>
</feature>
<evidence type="ECO:0000256" key="3">
    <source>
        <dbReference type="SAM" id="MobiDB-lite"/>
    </source>
</evidence>
<dbReference type="Pfam" id="PF04042">
    <property type="entry name" value="DNA_pol_E_B"/>
    <property type="match status" value="1"/>
</dbReference>
<feature type="compositionally biased region" description="Polar residues" evidence="3">
    <location>
        <begin position="308"/>
        <end position="319"/>
    </location>
</feature>
<dbReference type="Proteomes" id="UP000245884">
    <property type="component" value="Unassembled WGS sequence"/>
</dbReference>
<comment type="similarity">
    <text evidence="1">Belongs to the DNA polymerase delta/II small subunit family.</text>
</comment>
<reference evidence="6 7" key="1">
    <citation type="journal article" date="2018" name="Mol. Biol. Evol.">
        <title>Broad Genomic Sampling Reveals a Smut Pathogenic Ancestry of the Fungal Clade Ustilaginomycotina.</title>
        <authorList>
            <person name="Kijpornyongpan T."/>
            <person name="Mondo S.J."/>
            <person name="Barry K."/>
            <person name="Sandor L."/>
            <person name="Lee J."/>
            <person name="Lipzen A."/>
            <person name="Pangilinan J."/>
            <person name="LaButti K."/>
            <person name="Hainaut M."/>
            <person name="Henrissat B."/>
            <person name="Grigoriev I.V."/>
            <person name="Spatafora J.W."/>
            <person name="Aime M.C."/>
        </authorList>
    </citation>
    <scope>NUCLEOTIDE SEQUENCE [LARGE SCALE GENOMIC DNA]</scope>
    <source>
        <strain evidence="6 7">MCA 5214</strain>
    </source>
</reference>
<evidence type="ECO:0000259" key="5">
    <source>
        <dbReference type="Pfam" id="PF18018"/>
    </source>
</evidence>
<keyword evidence="7" id="KW-1185">Reference proteome</keyword>
<organism evidence="6 7">
    <name type="scientific">Jaminaea rosea</name>
    <dbReference type="NCBI Taxonomy" id="1569628"/>
    <lineage>
        <taxon>Eukaryota</taxon>
        <taxon>Fungi</taxon>
        <taxon>Dikarya</taxon>
        <taxon>Basidiomycota</taxon>
        <taxon>Ustilaginomycotina</taxon>
        <taxon>Exobasidiomycetes</taxon>
        <taxon>Microstromatales</taxon>
        <taxon>Microstromatales incertae sedis</taxon>
        <taxon>Jaminaea</taxon>
    </lineage>
</organism>
<evidence type="ECO:0000313" key="6">
    <source>
        <dbReference type="EMBL" id="PWN27967.1"/>
    </source>
</evidence>
<dbReference type="RefSeq" id="XP_025362579.1">
    <property type="nucleotide sequence ID" value="XM_025508836.1"/>
</dbReference>
<dbReference type="Gene3D" id="2.40.50.430">
    <property type="match status" value="1"/>
</dbReference>
<dbReference type="STRING" id="1569628.A0A316URQ8"/>
<evidence type="ECO:0000259" key="4">
    <source>
        <dbReference type="Pfam" id="PF04042"/>
    </source>
</evidence>
<dbReference type="GO" id="GO:0003677">
    <property type="term" value="F:DNA binding"/>
    <property type="evidence" value="ECO:0007669"/>
    <property type="project" value="InterPro"/>
</dbReference>
<dbReference type="GeneID" id="37030659"/>
<evidence type="ECO:0000256" key="2">
    <source>
        <dbReference type="ARBA" id="ARBA00022705"/>
    </source>
</evidence>
<dbReference type="EMBL" id="KZ819666">
    <property type="protein sequence ID" value="PWN27967.1"/>
    <property type="molecule type" value="Genomic_DNA"/>
</dbReference>
<proteinExistence type="inferred from homology"/>
<accession>A0A316URQ8</accession>
<keyword evidence="2" id="KW-0235">DNA replication</keyword>
<feature type="compositionally biased region" description="Basic and acidic residues" evidence="3">
    <location>
        <begin position="407"/>
        <end position="425"/>
    </location>
</feature>
<feature type="domain" description="DNA polymerase alpha/delta/epsilon subunit B" evidence="4">
    <location>
        <begin position="241"/>
        <end position="602"/>
    </location>
</feature>
<feature type="region of interest" description="Disordered" evidence="3">
    <location>
        <begin position="402"/>
        <end position="441"/>
    </location>
</feature>
<dbReference type="OrthoDB" id="3763at2759"/>
<evidence type="ECO:0000256" key="1">
    <source>
        <dbReference type="ARBA" id="ARBA00006035"/>
    </source>
</evidence>
<dbReference type="Gene3D" id="3.60.21.50">
    <property type="match status" value="1"/>
</dbReference>
<dbReference type="InterPro" id="IPR040663">
    <property type="entry name" value="DNA_pol_D_N"/>
</dbReference>
<evidence type="ECO:0000313" key="7">
    <source>
        <dbReference type="Proteomes" id="UP000245884"/>
    </source>
</evidence>
<protein>
    <recommendedName>
        <fullName evidence="8">DNA polymeras-like protein subunit delta-2</fullName>
    </recommendedName>
</protein>
<dbReference type="GO" id="GO:0043625">
    <property type="term" value="C:delta DNA polymerase complex"/>
    <property type="evidence" value="ECO:0007669"/>
    <property type="project" value="TreeGrafter"/>
</dbReference>
<dbReference type="Pfam" id="PF18018">
    <property type="entry name" value="DNA_pol_D_N"/>
    <property type="match status" value="1"/>
</dbReference>
<dbReference type="GO" id="GO:0006271">
    <property type="term" value="P:DNA strand elongation involved in DNA replication"/>
    <property type="evidence" value="ECO:0007669"/>
    <property type="project" value="TreeGrafter"/>
</dbReference>
<gene>
    <name evidence="6" type="ORF">BDZ90DRAFT_274364</name>
</gene>
<dbReference type="InterPro" id="IPR024826">
    <property type="entry name" value="DNA_pol_delta/II_ssu"/>
</dbReference>
<feature type="region of interest" description="Disordered" evidence="3">
    <location>
        <begin position="491"/>
        <end position="548"/>
    </location>
</feature>
<dbReference type="PANTHER" id="PTHR10416:SF0">
    <property type="entry name" value="DNA POLYMERASE DELTA SUBUNIT 2"/>
    <property type="match status" value="1"/>
</dbReference>
<feature type="compositionally biased region" description="Low complexity" evidence="3">
    <location>
        <begin position="323"/>
        <end position="345"/>
    </location>
</feature>
<feature type="compositionally biased region" description="Acidic residues" evidence="3">
    <location>
        <begin position="536"/>
        <end position="548"/>
    </location>
</feature>
<name>A0A316URQ8_9BASI</name>